<evidence type="ECO:0000256" key="3">
    <source>
        <dbReference type="ARBA" id="ARBA00022519"/>
    </source>
</evidence>
<evidence type="ECO:0000256" key="7">
    <source>
        <dbReference type="ARBA" id="ARBA00022692"/>
    </source>
</evidence>
<evidence type="ECO:0000256" key="15">
    <source>
        <dbReference type="ARBA" id="ARBA00023201"/>
    </source>
</evidence>
<dbReference type="GO" id="GO:0016020">
    <property type="term" value="C:membrane"/>
    <property type="evidence" value="ECO:0007669"/>
    <property type="project" value="InterPro"/>
</dbReference>
<keyword evidence="12" id="KW-0406">Ion transport</keyword>
<evidence type="ECO:0000256" key="9">
    <source>
        <dbReference type="ARBA" id="ARBA00022989"/>
    </source>
</evidence>
<evidence type="ECO:0000256" key="16">
    <source>
        <dbReference type="SAM" id="Phobius"/>
    </source>
</evidence>
<evidence type="ECO:0000313" key="19">
    <source>
        <dbReference type="Proteomes" id="UP000315343"/>
    </source>
</evidence>
<dbReference type="GO" id="GO:0006814">
    <property type="term" value="P:sodium ion transport"/>
    <property type="evidence" value="ECO:0007669"/>
    <property type="project" value="UniProtKB-KW"/>
</dbReference>
<keyword evidence="7 16" id="KW-0812">Transmembrane</keyword>
<dbReference type="Pfam" id="PF04205">
    <property type="entry name" value="FMN_bind"/>
    <property type="match status" value="1"/>
</dbReference>
<evidence type="ECO:0000256" key="10">
    <source>
        <dbReference type="ARBA" id="ARBA00023027"/>
    </source>
</evidence>
<accession>A0A562J2S4</accession>
<evidence type="ECO:0000256" key="14">
    <source>
        <dbReference type="ARBA" id="ARBA00023136"/>
    </source>
</evidence>
<keyword evidence="10" id="KW-0520">NAD</keyword>
<evidence type="ECO:0000256" key="5">
    <source>
        <dbReference type="ARBA" id="ARBA00022630"/>
    </source>
</evidence>
<evidence type="ECO:0000256" key="4">
    <source>
        <dbReference type="ARBA" id="ARBA00022553"/>
    </source>
</evidence>
<dbReference type="SMART" id="SM00900">
    <property type="entry name" value="FMN_bind"/>
    <property type="match status" value="1"/>
</dbReference>
<keyword evidence="2" id="KW-1003">Cell membrane</keyword>
<proteinExistence type="predicted"/>
<dbReference type="GO" id="GO:0016655">
    <property type="term" value="F:oxidoreductase activity, acting on NAD(P)H, quinone or similar compound as acceptor"/>
    <property type="evidence" value="ECO:0007669"/>
    <property type="project" value="InterPro"/>
</dbReference>
<name>A0A562J2S4_9FIRM</name>
<keyword evidence="19" id="KW-1185">Reference proteome</keyword>
<dbReference type="InterPro" id="IPR007329">
    <property type="entry name" value="FMN-bd"/>
</dbReference>
<evidence type="ECO:0000256" key="11">
    <source>
        <dbReference type="ARBA" id="ARBA00023053"/>
    </source>
</evidence>
<evidence type="ECO:0000256" key="8">
    <source>
        <dbReference type="ARBA" id="ARBA00022967"/>
    </source>
</evidence>
<reference evidence="18 19" key="1">
    <citation type="submission" date="2019-07" db="EMBL/GenBank/DDBJ databases">
        <title>Genomic Encyclopedia of Type Strains, Phase I: the one thousand microbial genomes (KMG-I) project.</title>
        <authorList>
            <person name="Kyrpides N."/>
        </authorList>
    </citation>
    <scope>NUCLEOTIDE SEQUENCE [LARGE SCALE GENOMIC DNA]</scope>
    <source>
        <strain evidence="18 19">DSM 13558</strain>
    </source>
</reference>
<protein>
    <submittedName>
        <fullName evidence="18">Na+-transporting NADH:ubiquinone oxidoreductase subunit C</fullName>
    </submittedName>
</protein>
<dbReference type="PANTHER" id="PTHR37838">
    <property type="entry name" value="NA(+)-TRANSLOCATING NADH-QUINONE REDUCTASE SUBUNIT C"/>
    <property type="match status" value="1"/>
</dbReference>
<keyword evidence="8" id="KW-1278">Translocase</keyword>
<keyword evidence="6" id="KW-0288">FMN</keyword>
<keyword evidence="3" id="KW-0997">Cell inner membrane</keyword>
<evidence type="ECO:0000256" key="12">
    <source>
        <dbReference type="ARBA" id="ARBA00023065"/>
    </source>
</evidence>
<dbReference type="EMBL" id="VLKH01000013">
    <property type="protein sequence ID" value="TWH77569.1"/>
    <property type="molecule type" value="Genomic_DNA"/>
</dbReference>
<dbReference type="Proteomes" id="UP000315343">
    <property type="component" value="Unassembled WGS sequence"/>
</dbReference>
<feature type="domain" description="FMN-binding" evidence="17">
    <location>
        <begin position="102"/>
        <end position="195"/>
    </location>
</feature>
<comment type="caution">
    <text evidence="18">The sequence shown here is derived from an EMBL/GenBank/DDBJ whole genome shotgun (WGS) entry which is preliminary data.</text>
</comment>
<sequence>MKKQKSFFYPIIFMTVVTAFFVFILSAFSQATKDTIAFNNESELRYKILYIFNILPESKNPKDIEKVFNERVEERFTGGKNIYVLMDGEKEISYAVPVEGPGLWGTISGYVGLNEDYSKITGIDFVKQSETPGLGGRISEESYKEQFREIDISDVQDGKFIVSSPQTGNNVDAIAGATQTSAAVEKLINEDLNDFFKKLEVK</sequence>
<gene>
    <name evidence="18" type="ORF">LY60_03335</name>
</gene>
<dbReference type="GO" id="GO:0010181">
    <property type="term" value="F:FMN binding"/>
    <property type="evidence" value="ECO:0007669"/>
    <property type="project" value="InterPro"/>
</dbReference>
<evidence type="ECO:0000256" key="13">
    <source>
        <dbReference type="ARBA" id="ARBA00023075"/>
    </source>
</evidence>
<keyword evidence="15" id="KW-0739">Sodium transport</keyword>
<keyword evidence="4" id="KW-0597">Phosphoprotein</keyword>
<feature type="transmembrane region" description="Helical" evidence="16">
    <location>
        <begin position="7"/>
        <end position="28"/>
    </location>
</feature>
<keyword evidence="13 18" id="KW-0830">Ubiquinone</keyword>
<evidence type="ECO:0000313" key="18">
    <source>
        <dbReference type="EMBL" id="TWH77569.1"/>
    </source>
</evidence>
<organism evidence="18 19">
    <name type="scientific">Sedimentibacter saalensis</name>
    <dbReference type="NCBI Taxonomy" id="130788"/>
    <lineage>
        <taxon>Bacteria</taxon>
        <taxon>Bacillati</taxon>
        <taxon>Bacillota</taxon>
        <taxon>Tissierellia</taxon>
        <taxon>Sedimentibacter</taxon>
    </lineage>
</organism>
<evidence type="ECO:0000256" key="2">
    <source>
        <dbReference type="ARBA" id="ARBA00022475"/>
    </source>
</evidence>
<keyword evidence="1" id="KW-0813">Transport</keyword>
<keyword evidence="9 16" id="KW-1133">Transmembrane helix</keyword>
<dbReference type="PANTHER" id="PTHR37838:SF1">
    <property type="entry name" value="NA(+)-TRANSLOCATING NADH-QUINONE REDUCTASE SUBUNIT C"/>
    <property type="match status" value="1"/>
</dbReference>
<keyword evidence="5" id="KW-0285">Flavoprotein</keyword>
<dbReference type="InterPro" id="IPR010204">
    <property type="entry name" value="NqrC"/>
</dbReference>
<dbReference type="RefSeq" id="WP_145086370.1">
    <property type="nucleotide sequence ID" value="NZ_DAMBUX010000012.1"/>
</dbReference>
<evidence type="ECO:0000256" key="1">
    <source>
        <dbReference type="ARBA" id="ARBA00022448"/>
    </source>
</evidence>
<dbReference type="OrthoDB" id="9794010at2"/>
<evidence type="ECO:0000256" key="6">
    <source>
        <dbReference type="ARBA" id="ARBA00022643"/>
    </source>
</evidence>
<keyword evidence="11" id="KW-0915">Sodium</keyword>
<evidence type="ECO:0000259" key="17">
    <source>
        <dbReference type="SMART" id="SM00900"/>
    </source>
</evidence>
<dbReference type="AlphaFoldDB" id="A0A562J2S4"/>
<keyword evidence="14 16" id="KW-0472">Membrane</keyword>